<dbReference type="InterPro" id="IPR052155">
    <property type="entry name" value="Biofilm_reg_signaling"/>
</dbReference>
<feature type="domain" description="GGDEF" evidence="4">
    <location>
        <begin position="370"/>
        <end position="502"/>
    </location>
</feature>
<dbReference type="CDD" id="cd01949">
    <property type="entry name" value="GGDEF"/>
    <property type="match status" value="1"/>
</dbReference>
<dbReference type="Gene3D" id="6.10.340.10">
    <property type="match status" value="1"/>
</dbReference>
<dbReference type="SUPFAM" id="SSF55073">
    <property type="entry name" value="Nucleotide cyclase"/>
    <property type="match status" value="1"/>
</dbReference>
<evidence type="ECO:0000313" key="6">
    <source>
        <dbReference type="Proteomes" id="UP000199331"/>
    </source>
</evidence>
<dbReference type="SUPFAM" id="SSF141868">
    <property type="entry name" value="EAL domain-like"/>
    <property type="match status" value="1"/>
</dbReference>
<evidence type="ECO:0000313" key="5">
    <source>
        <dbReference type="EMBL" id="SFP44652.1"/>
    </source>
</evidence>
<dbReference type="Proteomes" id="UP000199331">
    <property type="component" value="Unassembled WGS sequence"/>
</dbReference>
<dbReference type="Gene3D" id="3.20.20.450">
    <property type="entry name" value="EAL domain"/>
    <property type="match status" value="1"/>
</dbReference>
<dbReference type="AlphaFoldDB" id="A0A1I5QEG7"/>
<proteinExistence type="predicted"/>
<dbReference type="InterPro" id="IPR029150">
    <property type="entry name" value="dCache_3"/>
</dbReference>
<dbReference type="STRING" id="604088.SAMN04488060_2891"/>
<dbReference type="InterPro" id="IPR029787">
    <property type="entry name" value="Nucleotide_cyclase"/>
</dbReference>
<dbReference type="CDD" id="cd06225">
    <property type="entry name" value="HAMP"/>
    <property type="match status" value="1"/>
</dbReference>
<dbReference type="InterPro" id="IPR003660">
    <property type="entry name" value="HAMP_dom"/>
</dbReference>
<protein>
    <submittedName>
        <fullName evidence="5">Diguanylate cyclase (GGDEF) domain-containing protein</fullName>
    </submittedName>
</protein>
<dbReference type="SMART" id="SM00052">
    <property type="entry name" value="EAL"/>
    <property type="match status" value="1"/>
</dbReference>
<dbReference type="PROSITE" id="PS50883">
    <property type="entry name" value="EAL"/>
    <property type="match status" value="1"/>
</dbReference>
<dbReference type="InterPro" id="IPR043128">
    <property type="entry name" value="Rev_trsase/Diguanyl_cyclase"/>
</dbReference>
<evidence type="ECO:0000259" key="4">
    <source>
        <dbReference type="PROSITE" id="PS50887"/>
    </source>
</evidence>
<dbReference type="SMART" id="SM00267">
    <property type="entry name" value="GGDEF"/>
    <property type="match status" value="1"/>
</dbReference>
<dbReference type="PANTHER" id="PTHR44757:SF2">
    <property type="entry name" value="BIOFILM ARCHITECTURE MAINTENANCE PROTEIN MBAA"/>
    <property type="match status" value="1"/>
</dbReference>
<keyword evidence="6" id="KW-1185">Reference proteome</keyword>
<keyword evidence="1" id="KW-0812">Transmembrane</keyword>
<keyword evidence="1" id="KW-0472">Membrane</keyword>
<dbReference type="InterPro" id="IPR000160">
    <property type="entry name" value="GGDEF_dom"/>
</dbReference>
<accession>A0A1I5QEG7</accession>
<dbReference type="GO" id="GO:0007165">
    <property type="term" value="P:signal transduction"/>
    <property type="evidence" value="ECO:0007669"/>
    <property type="project" value="InterPro"/>
</dbReference>
<gene>
    <name evidence="5" type="ORF">SAMN04488060_2891</name>
</gene>
<dbReference type="CDD" id="cd01948">
    <property type="entry name" value="EAL"/>
    <property type="match status" value="1"/>
</dbReference>
<name>A0A1I5QEG7_9SPHN</name>
<dbReference type="Pfam" id="PF14827">
    <property type="entry name" value="dCache_3"/>
    <property type="match status" value="1"/>
</dbReference>
<dbReference type="Pfam" id="PF00563">
    <property type="entry name" value="EAL"/>
    <property type="match status" value="1"/>
</dbReference>
<evidence type="ECO:0000256" key="1">
    <source>
        <dbReference type="SAM" id="Phobius"/>
    </source>
</evidence>
<feature type="transmembrane region" description="Helical" evidence="1">
    <location>
        <begin position="20"/>
        <end position="43"/>
    </location>
</feature>
<sequence length="770" mass="83950">MIVWGKNLPQLRFGSLKRRIAVVYTALFTIVLAVVMVVVSANIERFGEQSASRDLAANARVFDEIIELRARQMRGSADVLSRDFGFREAVATSDRPTIASALRSLQSRSNTSAAFVVGLDGDLIGEEGQAYPEVESIWYQLDNGAEKGVIRLGDTLALAASSPIEAPDTIGWLVLAQPLDASEMARLADLAAVEVAARVAHAPELAGPLADAQLARVIEADDAARTLYHVTALPTLDDSVEPRLVLGHSLGTALAEYAGLKYLLALVALGGLLLVLVLGSRVARGVTGPLAKLDAAVRRFAAGEDVSLAIATQDEVGRLAASFNDMVVAIEERERKILHVGLHDGLTDLPNRKLFVEQLGQTLARLGPDERLFVAYCDLDDFKVVNDTLGHPAGDELLRQVASSLRCRSEFSHIARLGGDEFAVIIHERDPAADLVDTARLLKDCFDQDVTIDGQSAPTSASIGIAVAPGDGTDTTVLLKHADLALYRAKRDGKATFHFFEQSLDEQARRRREMELDLRLAIKDGGFELHFQPLYSLTHERLQGFEALIRWNHPTRGTISPAEFIPLAEETGLILQVGEWVVREACHIASGWPEDISVAVNISPKQFTYPGLSTTILQALTNSGLPPQRLELEITESVFIADVEHTLSTLHSLRNLGVRISLDDFGTGYSSLSYLRQFPFDKIKIDQSFVRDLAQQGNNAHAVIRAITTLADALSMETLAEGVEDEQQCRILREEGCGSIQGYLLSRPVRAHVVQEMLAPRDRRHALGAM</sequence>
<dbReference type="SUPFAM" id="SSF158472">
    <property type="entry name" value="HAMP domain-like"/>
    <property type="match status" value="1"/>
</dbReference>
<dbReference type="Pfam" id="PF00672">
    <property type="entry name" value="HAMP"/>
    <property type="match status" value="1"/>
</dbReference>
<evidence type="ECO:0000259" key="3">
    <source>
        <dbReference type="PROSITE" id="PS50885"/>
    </source>
</evidence>
<dbReference type="NCBIfam" id="TIGR00254">
    <property type="entry name" value="GGDEF"/>
    <property type="match status" value="1"/>
</dbReference>
<dbReference type="PROSITE" id="PS50885">
    <property type="entry name" value="HAMP"/>
    <property type="match status" value="1"/>
</dbReference>
<dbReference type="Pfam" id="PF00990">
    <property type="entry name" value="GGDEF"/>
    <property type="match status" value="1"/>
</dbReference>
<reference evidence="6" key="1">
    <citation type="submission" date="2016-10" db="EMBL/GenBank/DDBJ databases">
        <authorList>
            <person name="Varghese N."/>
            <person name="Submissions S."/>
        </authorList>
    </citation>
    <scope>NUCLEOTIDE SEQUENCE [LARGE SCALE GENOMIC DNA]</scope>
    <source>
        <strain evidence="6">CGMCC 1.7715</strain>
    </source>
</reference>
<dbReference type="PANTHER" id="PTHR44757">
    <property type="entry name" value="DIGUANYLATE CYCLASE DGCP"/>
    <property type="match status" value="1"/>
</dbReference>
<dbReference type="PROSITE" id="PS50887">
    <property type="entry name" value="GGDEF"/>
    <property type="match status" value="1"/>
</dbReference>
<dbReference type="EMBL" id="FOWZ01000011">
    <property type="protein sequence ID" value="SFP44652.1"/>
    <property type="molecule type" value="Genomic_DNA"/>
</dbReference>
<organism evidence="5 6">
    <name type="scientific">Qipengyuania nanhaisediminis</name>
    <dbReference type="NCBI Taxonomy" id="604088"/>
    <lineage>
        <taxon>Bacteria</taxon>
        <taxon>Pseudomonadati</taxon>
        <taxon>Pseudomonadota</taxon>
        <taxon>Alphaproteobacteria</taxon>
        <taxon>Sphingomonadales</taxon>
        <taxon>Erythrobacteraceae</taxon>
        <taxon>Qipengyuania</taxon>
    </lineage>
</organism>
<dbReference type="InterPro" id="IPR001633">
    <property type="entry name" value="EAL_dom"/>
</dbReference>
<dbReference type="SMART" id="SM00304">
    <property type="entry name" value="HAMP"/>
    <property type="match status" value="1"/>
</dbReference>
<dbReference type="RefSeq" id="WP_177201928.1">
    <property type="nucleotide sequence ID" value="NZ_FOWZ01000011.1"/>
</dbReference>
<dbReference type="InterPro" id="IPR035919">
    <property type="entry name" value="EAL_sf"/>
</dbReference>
<feature type="domain" description="HAMP" evidence="3">
    <location>
        <begin position="284"/>
        <end position="335"/>
    </location>
</feature>
<dbReference type="GO" id="GO:0016020">
    <property type="term" value="C:membrane"/>
    <property type="evidence" value="ECO:0007669"/>
    <property type="project" value="InterPro"/>
</dbReference>
<keyword evidence="1" id="KW-1133">Transmembrane helix</keyword>
<feature type="domain" description="EAL" evidence="2">
    <location>
        <begin position="511"/>
        <end position="762"/>
    </location>
</feature>
<dbReference type="Gene3D" id="3.30.70.270">
    <property type="match status" value="1"/>
</dbReference>
<evidence type="ECO:0000259" key="2">
    <source>
        <dbReference type="PROSITE" id="PS50883"/>
    </source>
</evidence>